<evidence type="ECO:0000313" key="2">
    <source>
        <dbReference type="Proteomes" id="UP000887013"/>
    </source>
</evidence>
<gene>
    <name evidence="1" type="ORF">NPIL_12851</name>
</gene>
<organism evidence="1 2">
    <name type="scientific">Nephila pilipes</name>
    <name type="common">Giant wood spider</name>
    <name type="synonym">Nephila maculata</name>
    <dbReference type="NCBI Taxonomy" id="299642"/>
    <lineage>
        <taxon>Eukaryota</taxon>
        <taxon>Metazoa</taxon>
        <taxon>Ecdysozoa</taxon>
        <taxon>Arthropoda</taxon>
        <taxon>Chelicerata</taxon>
        <taxon>Arachnida</taxon>
        <taxon>Araneae</taxon>
        <taxon>Araneomorphae</taxon>
        <taxon>Entelegynae</taxon>
        <taxon>Araneoidea</taxon>
        <taxon>Nephilidae</taxon>
        <taxon>Nephila</taxon>
    </lineage>
</organism>
<name>A0A8X6QH66_NEPPI</name>
<dbReference type="Proteomes" id="UP000887013">
    <property type="component" value="Unassembled WGS sequence"/>
</dbReference>
<reference evidence="1" key="1">
    <citation type="submission" date="2020-08" db="EMBL/GenBank/DDBJ databases">
        <title>Multicomponent nature underlies the extraordinary mechanical properties of spider dragline silk.</title>
        <authorList>
            <person name="Kono N."/>
            <person name="Nakamura H."/>
            <person name="Mori M."/>
            <person name="Yoshida Y."/>
            <person name="Ohtoshi R."/>
            <person name="Malay A.D."/>
            <person name="Moran D.A.P."/>
            <person name="Tomita M."/>
            <person name="Numata K."/>
            <person name="Arakawa K."/>
        </authorList>
    </citation>
    <scope>NUCLEOTIDE SEQUENCE</scope>
</reference>
<sequence>MLWSQHRSGAYELTFTAIEILKAATFHLRKLKTNYPELCKPWIRNGCEECTYCGQGKSFLGFKWDPIEDRIKFEVTKRHVLRTISRVLIYVE</sequence>
<proteinExistence type="predicted"/>
<comment type="caution">
    <text evidence="1">The sequence shown here is derived from an EMBL/GenBank/DDBJ whole genome shotgun (WGS) entry which is preliminary data.</text>
</comment>
<accession>A0A8X6QH66</accession>
<keyword evidence="2" id="KW-1185">Reference proteome</keyword>
<evidence type="ECO:0000313" key="1">
    <source>
        <dbReference type="EMBL" id="GFU14020.1"/>
    </source>
</evidence>
<protein>
    <submittedName>
        <fullName evidence="1">Uncharacterized protein</fullName>
    </submittedName>
</protein>
<dbReference type="AlphaFoldDB" id="A0A8X6QH66"/>
<dbReference type="EMBL" id="BMAW01125778">
    <property type="protein sequence ID" value="GFU14020.1"/>
    <property type="molecule type" value="Genomic_DNA"/>
</dbReference>